<organism evidence="1 2">
    <name type="scientific">Dermacentor silvarum</name>
    <name type="common">Tick</name>
    <dbReference type="NCBI Taxonomy" id="543639"/>
    <lineage>
        <taxon>Eukaryota</taxon>
        <taxon>Metazoa</taxon>
        <taxon>Ecdysozoa</taxon>
        <taxon>Arthropoda</taxon>
        <taxon>Chelicerata</taxon>
        <taxon>Arachnida</taxon>
        <taxon>Acari</taxon>
        <taxon>Parasitiformes</taxon>
        <taxon>Ixodida</taxon>
        <taxon>Ixodoidea</taxon>
        <taxon>Ixodidae</taxon>
        <taxon>Rhipicephalinae</taxon>
        <taxon>Dermacentor</taxon>
    </lineage>
</organism>
<dbReference type="Proteomes" id="UP000821865">
    <property type="component" value="Chromosome 8"/>
</dbReference>
<reference evidence="1" key="1">
    <citation type="submission" date="2020-05" db="EMBL/GenBank/DDBJ databases">
        <title>Large-scale comparative analyses of tick genomes elucidate their genetic diversity and vector capacities.</title>
        <authorList>
            <person name="Jia N."/>
            <person name="Wang J."/>
            <person name="Shi W."/>
            <person name="Du L."/>
            <person name="Sun Y."/>
            <person name="Zhan W."/>
            <person name="Jiang J."/>
            <person name="Wang Q."/>
            <person name="Zhang B."/>
            <person name="Ji P."/>
            <person name="Sakyi L.B."/>
            <person name="Cui X."/>
            <person name="Yuan T."/>
            <person name="Jiang B."/>
            <person name="Yang W."/>
            <person name="Lam T.T.-Y."/>
            <person name="Chang Q."/>
            <person name="Ding S."/>
            <person name="Wang X."/>
            <person name="Zhu J."/>
            <person name="Ruan X."/>
            <person name="Zhao L."/>
            <person name="Wei J."/>
            <person name="Que T."/>
            <person name="Du C."/>
            <person name="Cheng J."/>
            <person name="Dai P."/>
            <person name="Han X."/>
            <person name="Huang E."/>
            <person name="Gao Y."/>
            <person name="Liu J."/>
            <person name="Shao H."/>
            <person name="Ye R."/>
            <person name="Li L."/>
            <person name="Wei W."/>
            <person name="Wang X."/>
            <person name="Wang C."/>
            <person name="Yang T."/>
            <person name="Huo Q."/>
            <person name="Li W."/>
            <person name="Guo W."/>
            <person name="Chen H."/>
            <person name="Zhou L."/>
            <person name="Ni X."/>
            <person name="Tian J."/>
            <person name="Zhou Y."/>
            <person name="Sheng Y."/>
            <person name="Liu T."/>
            <person name="Pan Y."/>
            <person name="Xia L."/>
            <person name="Li J."/>
            <person name="Zhao F."/>
            <person name="Cao W."/>
        </authorList>
    </citation>
    <scope>NUCLEOTIDE SEQUENCE</scope>
    <source>
        <strain evidence="1">Dsil-2018</strain>
    </source>
</reference>
<keyword evidence="2" id="KW-1185">Reference proteome</keyword>
<accession>A0ACB8C8N8</accession>
<dbReference type="EMBL" id="CM023477">
    <property type="protein sequence ID" value="KAH7937286.1"/>
    <property type="molecule type" value="Genomic_DNA"/>
</dbReference>
<name>A0ACB8C8N8_DERSI</name>
<sequence length="390" mass="43078">MPRGPLRVVDPIIERLPVVGVVVLLIWTYYAYVILLCGRLVENDGLRALLVVTFHALFLLCAWSFVYTTLAGAGRIPAYFSLSIDERQRLDALTDFDERRLYLDELGDKRGVLTLGMDGRVRYCAECQRIKPDRCHHCSWCRRCLLKMDHHCPWFNNCVSFTTQKSFLLTLVYSSLLAGFVAATSVIHAVLAWFDPGLSFATINVSALVVGGIYLSIGLGSFFYFHLCNVYRNVTTLEHMRATMFREAEDSFDIGLAKNIEQVFGRLKPLWPLPVMTSLGDGTRFPTKLHPDPNNLQLPLVRPVKDAPAAIAGSLCAVIPPRPALVPAALPATVVPGIGFTQPPLPVRGPSLVGPTQTVSKFADYPRMTLQQPSRTAAAQGAAQRLAAPQ</sequence>
<comment type="caution">
    <text evidence="1">The sequence shown here is derived from an EMBL/GenBank/DDBJ whole genome shotgun (WGS) entry which is preliminary data.</text>
</comment>
<evidence type="ECO:0000313" key="1">
    <source>
        <dbReference type="EMBL" id="KAH7937286.1"/>
    </source>
</evidence>
<gene>
    <name evidence="1" type="ORF">HPB49_010227</name>
</gene>
<proteinExistence type="predicted"/>
<evidence type="ECO:0000313" key="2">
    <source>
        <dbReference type="Proteomes" id="UP000821865"/>
    </source>
</evidence>
<protein>
    <submittedName>
        <fullName evidence="1">Uncharacterized protein</fullName>
    </submittedName>
</protein>